<dbReference type="InterPro" id="IPR012337">
    <property type="entry name" value="RNaseH-like_sf"/>
</dbReference>
<dbReference type="InParanoid" id="H3AM31"/>
<feature type="domain" description="3'-5' exonuclease" evidence="1">
    <location>
        <begin position="47"/>
        <end position="232"/>
    </location>
</feature>
<dbReference type="InterPro" id="IPR002562">
    <property type="entry name" value="3'-5'_exonuclease_dom"/>
</dbReference>
<dbReference type="EMBL" id="AFYH01057018">
    <property type="status" value="NOT_ANNOTATED_CDS"/>
    <property type="molecule type" value="Genomic_DNA"/>
</dbReference>
<dbReference type="GO" id="GO:0003676">
    <property type="term" value="F:nucleic acid binding"/>
    <property type="evidence" value="ECO:0007669"/>
    <property type="project" value="InterPro"/>
</dbReference>
<accession>H3AM31</accession>
<dbReference type="Gene3D" id="3.30.420.10">
    <property type="entry name" value="Ribonuclease H-like superfamily/Ribonuclease H"/>
    <property type="match status" value="1"/>
</dbReference>
<name>H3AM31_LATCH</name>
<dbReference type="Ensembl" id="ENSLACT00000010781.1">
    <property type="protein sequence ID" value="ENSLACP00000010702.1"/>
    <property type="gene ID" value="ENSLACG00000009425.1"/>
</dbReference>
<dbReference type="EMBL" id="AFYH01057019">
    <property type="status" value="NOT_ANNOTATED_CDS"/>
    <property type="molecule type" value="Genomic_DNA"/>
</dbReference>
<evidence type="ECO:0000259" key="1">
    <source>
        <dbReference type="Pfam" id="PF01612"/>
    </source>
</evidence>
<dbReference type="EMBL" id="AFYH01057020">
    <property type="status" value="NOT_ANNOTATED_CDS"/>
    <property type="molecule type" value="Genomic_DNA"/>
</dbReference>
<evidence type="ECO:0000313" key="3">
    <source>
        <dbReference type="Proteomes" id="UP000008672"/>
    </source>
</evidence>
<dbReference type="STRING" id="7897.ENSLACP00000010702"/>
<protein>
    <recommendedName>
        <fullName evidence="1">3'-5' exonuclease domain-containing protein</fullName>
    </recommendedName>
</protein>
<dbReference type="Bgee" id="ENSLACG00000009425">
    <property type="expression patterns" value="Expressed in pelvic fin and 6 other cell types or tissues"/>
</dbReference>
<dbReference type="GeneTree" id="ENSGT00390000006843"/>
<keyword evidence="3" id="KW-1185">Reference proteome</keyword>
<dbReference type="InterPro" id="IPR052408">
    <property type="entry name" value="Exonuclease_MUT-7-like"/>
</dbReference>
<dbReference type="eggNOG" id="KOG2207">
    <property type="taxonomic scope" value="Eukaryota"/>
</dbReference>
<dbReference type="PANTHER" id="PTHR47765">
    <property type="entry name" value="3'-5' EXONUCLEASE DOMAIN-CONTAINING PROTEIN"/>
    <property type="match status" value="1"/>
</dbReference>
<sequence>VLLSFTEYRIVPSRAETRKKVNNKENWETPKRKNSCYQLPVPEENIHFLDTLEGLKEWKSSILQPCHIVGIDMEWRPSFGTLVRPRVSVLQIAVKGHVFLFDLPKLVKQTETEREETELVTFIQTLFSNPSITKLGYGMAGDLQSLASTYHLFANLNKEMQGIVDLLVVHKTIRFINTKATGHGYCDEAVRQPEKGLSQLVQHVLGKPLDKTEQLSNWEKRPLRQAQIIYAGLTPIPCIAEHTNGVAHGSILVILSEWLCFKPHLLQRPSNYFMLLINSALLSGWSSLEVLLLFFSIMVRSLNASVHIQRNFQIAREEGRVILTCGMPYHTLRSQVGEGRCFSVNCSEKAKDQAIQVLKHFNVQVTPEDIFSRCQVGAC</sequence>
<reference evidence="2" key="2">
    <citation type="submission" date="2025-08" db="UniProtKB">
        <authorList>
            <consortium name="Ensembl"/>
        </authorList>
    </citation>
    <scope>IDENTIFICATION</scope>
</reference>
<dbReference type="AlphaFoldDB" id="H3AM31"/>
<dbReference type="GO" id="GO:0006139">
    <property type="term" value="P:nucleobase-containing compound metabolic process"/>
    <property type="evidence" value="ECO:0007669"/>
    <property type="project" value="InterPro"/>
</dbReference>
<dbReference type="HOGENOM" id="CLU_730644_0_0_1"/>
<reference evidence="2" key="3">
    <citation type="submission" date="2025-09" db="UniProtKB">
        <authorList>
            <consortium name="Ensembl"/>
        </authorList>
    </citation>
    <scope>IDENTIFICATION</scope>
</reference>
<dbReference type="InterPro" id="IPR036397">
    <property type="entry name" value="RNaseH_sf"/>
</dbReference>
<dbReference type="Pfam" id="PF01612">
    <property type="entry name" value="DNA_pol_A_exo1"/>
    <property type="match status" value="1"/>
</dbReference>
<dbReference type="Proteomes" id="UP000008672">
    <property type="component" value="Unassembled WGS sequence"/>
</dbReference>
<evidence type="ECO:0000313" key="2">
    <source>
        <dbReference type="Ensembl" id="ENSLACP00000010702.1"/>
    </source>
</evidence>
<dbReference type="GO" id="GO:0008408">
    <property type="term" value="F:3'-5' exonuclease activity"/>
    <property type="evidence" value="ECO:0007669"/>
    <property type="project" value="InterPro"/>
</dbReference>
<dbReference type="OMA" id="FEMESAC"/>
<dbReference type="PANTHER" id="PTHR47765:SF2">
    <property type="entry name" value="EXONUCLEASE MUT-7 HOMOLOG"/>
    <property type="match status" value="1"/>
</dbReference>
<proteinExistence type="predicted"/>
<dbReference type="SUPFAM" id="SSF53098">
    <property type="entry name" value="Ribonuclease H-like"/>
    <property type="match status" value="1"/>
</dbReference>
<reference evidence="3" key="1">
    <citation type="submission" date="2011-08" db="EMBL/GenBank/DDBJ databases">
        <title>The draft genome of Latimeria chalumnae.</title>
        <authorList>
            <person name="Di Palma F."/>
            <person name="Alfoldi J."/>
            <person name="Johnson J."/>
            <person name="Berlin A."/>
            <person name="Gnerre S."/>
            <person name="Jaffe D."/>
            <person name="MacCallum I."/>
            <person name="Young S."/>
            <person name="Walker B.J."/>
            <person name="Lander E."/>
            <person name="Lindblad-Toh K."/>
        </authorList>
    </citation>
    <scope>NUCLEOTIDE SEQUENCE [LARGE SCALE GENOMIC DNA]</scope>
    <source>
        <strain evidence="3">Wild caught</strain>
    </source>
</reference>
<organism evidence="2 3">
    <name type="scientific">Latimeria chalumnae</name>
    <name type="common">Coelacanth</name>
    <dbReference type="NCBI Taxonomy" id="7897"/>
    <lineage>
        <taxon>Eukaryota</taxon>
        <taxon>Metazoa</taxon>
        <taxon>Chordata</taxon>
        <taxon>Craniata</taxon>
        <taxon>Vertebrata</taxon>
        <taxon>Euteleostomi</taxon>
        <taxon>Coelacanthiformes</taxon>
        <taxon>Coelacanthidae</taxon>
        <taxon>Latimeria</taxon>
    </lineage>
</organism>